<dbReference type="Proteomes" id="UP000037035">
    <property type="component" value="Unassembled WGS sequence"/>
</dbReference>
<organism evidence="2 3">
    <name type="scientific">Puccinia sorghi</name>
    <dbReference type="NCBI Taxonomy" id="27349"/>
    <lineage>
        <taxon>Eukaryota</taxon>
        <taxon>Fungi</taxon>
        <taxon>Dikarya</taxon>
        <taxon>Basidiomycota</taxon>
        <taxon>Pucciniomycotina</taxon>
        <taxon>Pucciniomycetes</taxon>
        <taxon>Pucciniales</taxon>
        <taxon>Pucciniaceae</taxon>
        <taxon>Puccinia</taxon>
    </lineage>
</organism>
<keyword evidence="3" id="KW-1185">Reference proteome</keyword>
<feature type="region of interest" description="Disordered" evidence="1">
    <location>
        <begin position="1"/>
        <end position="26"/>
    </location>
</feature>
<dbReference type="AlphaFoldDB" id="A0A0L6U6E7"/>
<reference evidence="2 3" key="1">
    <citation type="submission" date="2015-08" db="EMBL/GenBank/DDBJ databases">
        <title>Next Generation Sequencing and Analysis of the Genome of Puccinia sorghi L Schw, the Causal Agent of Maize Common Rust.</title>
        <authorList>
            <person name="Rochi L."/>
            <person name="Burguener G."/>
            <person name="Darino M."/>
            <person name="Turjanski A."/>
            <person name="Kreff E."/>
            <person name="Dieguez M.J."/>
            <person name="Sacco F."/>
        </authorList>
    </citation>
    <scope>NUCLEOTIDE SEQUENCE [LARGE SCALE GENOMIC DNA]</scope>
    <source>
        <strain evidence="2 3">RO10H11247</strain>
    </source>
</reference>
<protein>
    <submittedName>
        <fullName evidence="2">Uncharacterized protein</fullName>
    </submittedName>
</protein>
<dbReference type="VEuPathDB" id="FungiDB:VP01_9514g1"/>
<evidence type="ECO:0000256" key="1">
    <source>
        <dbReference type="SAM" id="MobiDB-lite"/>
    </source>
</evidence>
<accession>A0A0L6U6E7</accession>
<name>A0A0L6U6E7_9BASI</name>
<evidence type="ECO:0000313" key="2">
    <source>
        <dbReference type="EMBL" id="KNZ44096.1"/>
    </source>
</evidence>
<gene>
    <name evidence="2" type="ORF">VP01_9514g1</name>
</gene>
<dbReference type="EMBL" id="LAVV01015175">
    <property type="protein sequence ID" value="KNZ44096.1"/>
    <property type="molecule type" value="Genomic_DNA"/>
</dbReference>
<proteinExistence type="predicted"/>
<evidence type="ECO:0000313" key="3">
    <source>
        <dbReference type="Proteomes" id="UP000037035"/>
    </source>
</evidence>
<comment type="caution">
    <text evidence="2">The sequence shown here is derived from an EMBL/GenBank/DDBJ whole genome shotgun (WGS) entry which is preliminary data.</text>
</comment>
<sequence>MPKAVKVQSLAEAEDPDDPSAGPTETMVTIPDHGSDLIKAKYKGPVASPRFTILCC</sequence>